<dbReference type="PANTHER" id="PTHR33744">
    <property type="entry name" value="CARBOHYDRATE DIACID REGULATOR"/>
    <property type="match status" value="1"/>
</dbReference>
<feature type="domain" description="Purine catabolism PurC-like" evidence="1">
    <location>
        <begin position="7"/>
        <end position="127"/>
    </location>
</feature>
<organism evidence="3 4">
    <name type="scientific">Bifidobacterium minimum</name>
    <dbReference type="NCBI Taxonomy" id="1693"/>
    <lineage>
        <taxon>Bacteria</taxon>
        <taxon>Bacillati</taxon>
        <taxon>Actinomycetota</taxon>
        <taxon>Actinomycetes</taxon>
        <taxon>Bifidobacteriales</taxon>
        <taxon>Bifidobacteriaceae</taxon>
        <taxon>Bifidobacterium</taxon>
    </lineage>
</organism>
<dbReference type="Proteomes" id="UP000029014">
    <property type="component" value="Unassembled WGS sequence"/>
</dbReference>
<dbReference type="EMBL" id="JGZD01000009">
    <property type="protein sequence ID" value="KFI72312.1"/>
    <property type="molecule type" value="Genomic_DNA"/>
</dbReference>
<accession>A0A087BMR2</accession>
<dbReference type="InterPro" id="IPR051448">
    <property type="entry name" value="CdaR-like_regulators"/>
</dbReference>
<feature type="domain" description="PucR C-terminal helix-turn-helix" evidence="2">
    <location>
        <begin position="464"/>
        <end position="520"/>
    </location>
</feature>
<dbReference type="Pfam" id="PF07905">
    <property type="entry name" value="PucR"/>
    <property type="match status" value="1"/>
</dbReference>
<reference evidence="3 4" key="1">
    <citation type="submission" date="2014-03" db="EMBL/GenBank/DDBJ databases">
        <title>Genomics of Bifidobacteria.</title>
        <authorList>
            <person name="Ventura M."/>
            <person name="Milani C."/>
            <person name="Lugli G.A."/>
        </authorList>
    </citation>
    <scope>NUCLEOTIDE SEQUENCE [LARGE SCALE GENOMIC DNA]</scope>
    <source>
        <strain evidence="3 4">LMG 11592</strain>
    </source>
</reference>
<keyword evidence="4" id="KW-1185">Reference proteome</keyword>
<evidence type="ECO:0000259" key="1">
    <source>
        <dbReference type="Pfam" id="PF07905"/>
    </source>
</evidence>
<dbReference type="eggNOG" id="COG2508">
    <property type="taxonomic scope" value="Bacteria"/>
</dbReference>
<dbReference type="InterPro" id="IPR012914">
    <property type="entry name" value="PucR_dom"/>
</dbReference>
<name>A0A087BMR2_9BIFI</name>
<evidence type="ECO:0000313" key="3">
    <source>
        <dbReference type="EMBL" id="KFI72312.1"/>
    </source>
</evidence>
<dbReference type="AlphaFoldDB" id="A0A087BMR2"/>
<dbReference type="Gene3D" id="1.10.10.2840">
    <property type="entry name" value="PucR C-terminal helix-turn-helix domain"/>
    <property type="match status" value="1"/>
</dbReference>
<evidence type="ECO:0000259" key="2">
    <source>
        <dbReference type="Pfam" id="PF13556"/>
    </source>
</evidence>
<dbReference type="Pfam" id="PF13556">
    <property type="entry name" value="HTH_30"/>
    <property type="match status" value="1"/>
</dbReference>
<dbReference type="STRING" id="1693.BMIN_0204"/>
<sequence>MAITLNDLLSTAYLRLDVVVPGAPGTMDEPISWVHPTELDDPTPYLQGGEIILVSGVAMADDSPTPAQRGYSQRLVDRQVRGVGFGVDVIHPKPLSWLVDQCEASGLPLFSVPLDTPFAAVSKAISRGVLNDQGRGFAARYNEQRQLLRSIQTLNPVSSIVDRLAQVIGGWASLLNPAGTVVESSHPFIPLNLGMLGEAITFSAVGQAKFMNVRGYDVAVFHVTSPAGRTLGFLVAGCHGTVGTLDHSLVASASLLLSLAVTPVADADRSLGRLRSSMIRACLEGDARSVRPYARDLWSDMPVEPLVVLRVCGDRDALESAERLVEPFHRSLAKDLHPVLFGMVEGDLWIIVSRSTAQLWTDQLGRDSRLSVGCSSGCIWRDLPRARHEAYQACAEAMTSDECVVVYGRERGVGGLESIVDPARMRAFADLRLAPISALRFNASIGPHPSGADRSGGAVDVGAVDLLASWLGNQGNLEATAAAFGLHRHTVSKYLSRVAAALSVDLGDPGVRAELWYACRFTRFVSRAARGRIDG</sequence>
<evidence type="ECO:0000313" key="4">
    <source>
        <dbReference type="Proteomes" id="UP000029014"/>
    </source>
</evidence>
<comment type="caution">
    <text evidence="3">The sequence shown here is derived from an EMBL/GenBank/DDBJ whole genome shotgun (WGS) entry which is preliminary data.</text>
</comment>
<gene>
    <name evidence="3" type="ORF">BMIN_0204</name>
</gene>
<dbReference type="RefSeq" id="WP_022860959.1">
    <property type="nucleotide sequence ID" value="NZ_JGZD01000009.1"/>
</dbReference>
<dbReference type="PANTHER" id="PTHR33744:SF1">
    <property type="entry name" value="DNA-BINDING TRANSCRIPTIONAL ACTIVATOR ADER"/>
    <property type="match status" value="1"/>
</dbReference>
<dbReference type="InterPro" id="IPR025736">
    <property type="entry name" value="PucR_C-HTH_dom"/>
</dbReference>
<protein>
    <submittedName>
        <fullName evidence="3">Helix-turn-helix domain protein</fullName>
    </submittedName>
</protein>
<dbReference type="InterPro" id="IPR042070">
    <property type="entry name" value="PucR_C-HTH_sf"/>
</dbReference>
<proteinExistence type="predicted"/>